<dbReference type="EMBL" id="NIOJ01000017">
    <property type="protein sequence ID" value="PNT99538.1"/>
    <property type="molecule type" value="Genomic_DNA"/>
</dbReference>
<proteinExistence type="inferred from homology"/>
<dbReference type="PANTHER" id="PTHR33398:SF1">
    <property type="entry name" value="SMALL RIBOSOMAL SUBUNIT PROTEIN BS20C"/>
    <property type="match status" value="1"/>
</dbReference>
<sequence>MPNIKSAIKRVKVAKAKTLKNAIRKSALKTSIRKTKEAIANNDPSASEALKHAIKLIDKAAAKNVLHKNTAARRKSKLMKALNAASK</sequence>
<keyword evidence="3 8" id="KW-0699">rRNA-binding</keyword>
<evidence type="ECO:0000256" key="2">
    <source>
        <dbReference type="ARBA" id="ARBA00007634"/>
    </source>
</evidence>
<keyword evidence="4 8" id="KW-0694">RNA-binding</keyword>
<dbReference type="AlphaFoldDB" id="A0A2K2FL93"/>
<dbReference type="PANTHER" id="PTHR33398">
    <property type="entry name" value="30S RIBOSOMAL PROTEIN S20"/>
    <property type="match status" value="1"/>
</dbReference>
<dbReference type="GO" id="GO:0070181">
    <property type="term" value="F:small ribosomal subunit rRNA binding"/>
    <property type="evidence" value="ECO:0007669"/>
    <property type="project" value="TreeGrafter"/>
</dbReference>
<evidence type="ECO:0000256" key="6">
    <source>
        <dbReference type="ARBA" id="ARBA00023274"/>
    </source>
</evidence>
<dbReference type="Proteomes" id="UP000236151">
    <property type="component" value="Unassembled WGS sequence"/>
</dbReference>
<evidence type="ECO:0000256" key="4">
    <source>
        <dbReference type="ARBA" id="ARBA00022884"/>
    </source>
</evidence>
<dbReference type="NCBIfam" id="TIGR00029">
    <property type="entry name" value="S20"/>
    <property type="match status" value="1"/>
</dbReference>
<dbReference type="GO" id="GO:0015935">
    <property type="term" value="C:small ribosomal subunit"/>
    <property type="evidence" value="ECO:0007669"/>
    <property type="project" value="TreeGrafter"/>
</dbReference>
<dbReference type="FunFam" id="1.20.58.110:FF:000001">
    <property type="entry name" value="30S ribosomal protein S20"/>
    <property type="match status" value="1"/>
</dbReference>
<dbReference type="Pfam" id="PF01649">
    <property type="entry name" value="Ribosomal_S20p"/>
    <property type="match status" value="1"/>
</dbReference>
<dbReference type="GO" id="GO:0005829">
    <property type="term" value="C:cytosol"/>
    <property type="evidence" value="ECO:0007669"/>
    <property type="project" value="TreeGrafter"/>
</dbReference>
<dbReference type="InterPro" id="IPR036510">
    <property type="entry name" value="Ribosomal_bS20_sf"/>
</dbReference>
<evidence type="ECO:0000256" key="5">
    <source>
        <dbReference type="ARBA" id="ARBA00022980"/>
    </source>
</evidence>
<evidence type="ECO:0000313" key="10">
    <source>
        <dbReference type="Proteomes" id="UP000236151"/>
    </source>
</evidence>
<dbReference type="KEGG" id="cthd:CDO33_09350"/>
<evidence type="ECO:0000256" key="1">
    <source>
        <dbReference type="ARBA" id="ARBA00003134"/>
    </source>
</evidence>
<dbReference type="InterPro" id="IPR002583">
    <property type="entry name" value="Ribosomal_bS20"/>
</dbReference>
<dbReference type="OrthoDB" id="9808392at2"/>
<accession>A0A2K2FL93</accession>
<comment type="similarity">
    <text evidence="2 8">Belongs to the bacterial ribosomal protein bS20 family.</text>
</comment>
<comment type="function">
    <text evidence="1 8">Binds directly to 16S ribosomal RNA.</text>
</comment>
<evidence type="ECO:0000256" key="8">
    <source>
        <dbReference type="HAMAP-Rule" id="MF_00500"/>
    </source>
</evidence>
<comment type="caution">
    <text evidence="9">The sequence shown here is derived from an EMBL/GenBank/DDBJ whole genome shotgun (WGS) entry which is preliminary data.</text>
</comment>
<keyword evidence="10" id="KW-1185">Reference proteome</keyword>
<evidence type="ECO:0000313" key="9">
    <source>
        <dbReference type="EMBL" id="PNT99538.1"/>
    </source>
</evidence>
<dbReference type="GO" id="GO:0003735">
    <property type="term" value="F:structural constituent of ribosome"/>
    <property type="evidence" value="ECO:0007669"/>
    <property type="project" value="InterPro"/>
</dbReference>
<keyword evidence="6 8" id="KW-0687">Ribonucleoprotein</keyword>
<dbReference type="Gene3D" id="1.20.58.110">
    <property type="entry name" value="Ribosomal protein S20"/>
    <property type="match status" value="1"/>
</dbReference>
<evidence type="ECO:0000256" key="3">
    <source>
        <dbReference type="ARBA" id="ARBA00022730"/>
    </source>
</evidence>
<protein>
    <recommendedName>
        <fullName evidence="7 8">Small ribosomal subunit protein bS20</fullName>
    </recommendedName>
</protein>
<dbReference type="SUPFAM" id="SSF46992">
    <property type="entry name" value="Ribosomal protein S20"/>
    <property type="match status" value="1"/>
</dbReference>
<reference evidence="9 10" key="1">
    <citation type="submission" date="2017-06" db="EMBL/GenBank/DDBJ databases">
        <title>Investigating the central metabolism of Clostridium thermosuccinogenes.</title>
        <authorList>
            <person name="Koendjbiharie J.G."/>
            <person name="van Kranenburg R."/>
        </authorList>
    </citation>
    <scope>NUCLEOTIDE SEQUENCE [LARGE SCALE GENOMIC DNA]</scope>
    <source>
        <strain evidence="9 10">DSM 5806</strain>
    </source>
</reference>
<keyword evidence="5 8" id="KW-0689">Ribosomal protein</keyword>
<organism evidence="9 10">
    <name type="scientific">Clostridium thermosuccinogenes</name>
    <dbReference type="NCBI Taxonomy" id="84032"/>
    <lineage>
        <taxon>Bacteria</taxon>
        <taxon>Bacillati</taxon>
        <taxon>Bacillota</taxon>
        <taxon>Clostridia</taxon>
        <taxon>Eubacteriales</taxon>
        <taxon>Clostridiaceae</taxon>
        <taxon>Clostridium</taxon>
    </lineage>
</organism>
<name>A0A2K2FL93_9CLOT</name>
<dbReference type="RefSeq" id="WP_103081234.1">
    <property type="nucleotide sequence ID" value="NZ_CP021850.1"/>
</dbReference>
<gene>
    <name evidence="8" type="primary">rpsT</name>
    <name evidence="9" type="ORF">CDQ84_08110</name>
</gene>
<dbReference type="HAMAP" id="MF_00500">
    <property type="entry name" value="Ribosomal_bS20"/>
    <property type="match status" value="1"/>
</dbReference>
<dbReference type="GO" id="GO:0006412">
    <property type="term" value="P:translation"/>
    <property type="evidence" value="ECO:0007669"/>
    <property type="project" value="UniProtKB-UniRule"/>
</dbReference>
<evidence type="ECO:0000256" key="7">
    <source>
        <dbReference type="ARBA" id="ARBA00035136"/>
    </source>
</evidence>